<evidence type="ECO:0000313" key="1">
    <source>
        <dbReference type="EMBL" id="KAG0416315.1"/>
    </source>
</evidence>
<evidence type="ECO:0000313" key="2">
    <source>
        <dbReference type="Proteomes" id="UP000805193"/>
    </source>
</evidence>
<protein>
    <submittedName>
        <fullName evidence="1">Uncharacterized protein</fullName>
    </submittedName>
</protein>
<reference evidence="1 2" key="1">
    <citation type="journal article" date="2020" name="Cell">
        <title>Large-Scale Comparative Analyses of Tick Genomes Elucidate Their Genetic Diversity and Vector Capacities.</title>
        <authorList>
            <consortium name="Tick Genome and Microbiome Consortium (TIGMIC)"/>
            <person name="Jia N."/>
            <person name="Wang J."/>
            <person name="Shi W."/>
            <person name="Du L."/>
            <person name="Sun Y."/>
            <person name="Zhan W."/>
            <person name="Jiang J.F."/>
            <person name="Wang Q."/>
            <person name="Zhang B."/>
            <person name="Ji P."/>
            <person name="Bell-Sakyi L."/>
            <person name="Cui X.M."/>
            <person name="Yuan T.T."/>
            <person name="Jiang B.G."/>
            <person name="Yang W.F."/>
            <person name="Lam T.T."/>
            <person name="Chang Q.C."/>
            <person name="Ding S.J."/>
            <person name="Wang X.J."/>
            <person name="Zhu J.G."/>
            <person name="Ruan X.D."/>
            <person name="Zhao L."/>
            <person name="Wei J.T."/>
            <person name="Ye R.Z."/>
            <person name="Que T.C."/>
            <person name="Du C.H."/>
            <person name="Zhou Y.H."/>
            <person name="Cheng J.X."/>
            <person name="Dai P.F."/>
            <person name="Guo W.B."/>
            <person name="Han X.H."/>
            <person name="Huang E.J."/>
            <person name="Li L.F."/>
            <person name="Wei W."/>
            <person name="Gao Y.C."/>
            <person name="Liu J.Z."/>
            <person name="Shao H.Z."/>
            <person name="Wang X."/>
            <person name="Wang C.C."/>
            <person name="Yang T.C."/>
            <person name="Huo Q.B."/>
            <person name="Li W."/>
            <person name="Chen H.Y."/>
            <person name="Chen S.E."/>
            <person name="Zhou L.G."/>
            <person name="Ni X.B."/>
            <person name="Tian J.H."/>
            <person name="Sheng Y."/>
            <person name="Liu T."/>
            <person name="Pan Y.S."/>
            <person name="Xia L.Y."/>
            <person name="Li J."/>
            <person name="Zhao F."/>
            <person name="Cao W.C."/>
        </authorList>
    </citation>
    <scope>NUCLEOTIDE SEQUENCE [LARGE SCALE GENOMIC DNA]</scope>
    <source>
        <strain evidence="1">Iper-2018</strain>
    </source>
</reference>
<proteinExistence type="predicted"/>
<name>A0AC60PA90_IXOPE</name>
<sequence>MAGPGRDFPPLPMLIALRKHVVASGAPSQRGNRSERVGVSSGYWPALGRRPSQGQAALRSSTPRAHARPHIERRRSDRVAVGPPPGLRRGRTVRGFDRGPPHRSAGVTTAVPTQNSAPRVWEAAVLAAEAVRTHTNQDRRTPRIAEPETGYRSHQPDAWTKGTAKNLGHPGAEKRTEKEHDGQTQRPAGGSPGDSGGPPSLGASVPSGGGAAVAPSGGPARGPPRNGLVRYRRLDVDGQLGRERQRRTIPRGSWLTAIHTAAHGSSHGSVQCRGRLGAPEHAEPGARPVQRGAGLSAEERRPKIPGACFKCGRRSARSCWASDECAPGARAPARL</sequence>
<gene>
    <name evidence="1" type="ORF">HPB47_006531</name>
</gene>
<keyword evidence="2" id="KW-1185">Reference proteome</keyword>
<organism evidence="1 2">
    <name type="scientific">Ixodes persulcatus</name>
    <name type="common">Taiga tick</name>
    <dbReference type="NCBI Taxonomy" id="34615"/>
    <lineage>
        <taxon>Eukaryota</taxon>
        <taxon>Metazoa</taxon>
        <taxon>Ecdysozoa</taxon>
        <taxon>Arthropoda</taxon>
        <taxon>Chelicerata</taxon>
        <taxon>Arachnida</taxon>
        <taxon>Acari</taxon>
        <taxon>Parasitiformes</taxon>
        <taxon>Ixodida</taxon>
        <taxon>Ixodoidea</taxon>
        <taxon>Ixodidae</taxon>
        <taxon>Ixodinae</taxon>
        <taxon>Ixodes</taxon>
    </lineage>
</organism>
<dbReference type="Proteomes" id="UP000805193">
    <property type="component" value="Unassembled WGS sequence"/>
</dbReference>
<comment type="caution">
    <text evidence="1">The sequence shown here is derived from an EMBL/GenBank/DDBJ whole genome shotgun (WGS) entry which is preliminary data.</text>
</comment>
<dbReference type="EMBL" id="JABSTQ010010963">
    <property type="protein sequence ID" value="KAG0416315.1"/>
    <property type="molecule type" value="Genomic_DNA"/>
</dbReference>
<accession>A0AC60PA90</accession>